<dbReference type="AlphaFoldDB" id="A0A2C5Y763"/>
<dbReference type="PANTHER" id="PTHR31283:SF5">
    <property type="entry name" value="EKC_KEOPS COMPLEX SUBUNIT LAGE3"/>
    <property type="match status" value="1"/>
</dbReference>
<evidence type="ECO:0000256" key="4">
    <source>
        <dbReference type="ARBA" id="ARBA00022490"/>
    </source>
</evidence>
<sequence>MASPPASPDEDFPCTLALSIPFLTPRIATIALETLEADPERSPLVRRQLCLDTSPDISFLQVNYQATTNRMLRVAVNSFMDNLQLFIQVIQQLDVDVINKEPKQSCLGPEQQQTSSREQES</sequence>
<keyword evidence="6" id="KW-0539">Nucleus</keyword>
<comment type="similarity">
    <text evidence="3">Belongs to the CTAG/PCC1 family.</text>
</comment>
<comment type="subcellular location">
    <subcellularLocation>
        <location evidence="2">Cytoplasm</location>
    </subcellularLocation>
    <subcellularLocation>
        <location evidence="1">Nucleus</location>
    </subcellularLocation>
</comment>
<dbReference type="Proteomes" id="UP000226192">
    <property type="component" value="Unassembled WGS sequence"/>
</dbReference>
<dbReference type="PANTHER" id="PTHR31283">
    <property type="entry name" value="EKC/KEOPS COMPLEX SUBUNIT PCC1 FAMILY MEMBER"/>
    <property type="match status" value="1"/>
</dbReference>
<gene>
    <name evidence="7" type="ORF">CDD81_4326</name>
</gene>
<comment type="caution">
    <text evidence="7">The sequence shown here is derived from an EMBL/GenBank/DDBJ whole genome shotgun (WGS) entry which is preliminary data.</text>
</comment>
<evidence type="ECO:0000256" key="1">
    <source>
        <dbReference type="ARBA" id="ARBA00004123"/>
    </source>
</evidence>
<keyword evidence="8" id="KW-1185">Reference proteome</keyword>
<evidence type="ECO:0000313" key="7">
    <source>
        <dbReference type="EMBL" id="PHH64547.1"/>
    </source>
</evidence>
<dbReference type="GO" id="GO:0005634">
    <property type="term" value="C:nucleus"/>
    <property type="evidence" value="ECO:0007669"/>
    <property type="project" value="UniProtKB-SubCell"/>
</dbReference>
<dbReference type="GO" id="GO:0000408">
    <property type="term" value="C:EKC/KEOPS complex"/>
    <property type="evidence" value="ECO:0007669"/>
    <property type="project" value="TreeGrafter"/>
</dbReference>
<protein>
    <submittedName>
        <fullName evidence="7">Uncharacterized protein</fullName>
    </submittedName>
</protein>
<evidence type="ECO:0000256" key="3">
    <source>
        <dbReference type="ARBA" id="ARBA00007073"/>
    </source>
</evidence>
<proteinExistence type="inferred from homology"/>
<dbReference type="FunFam" id="3.30.310.50:FF:000005">
    <property type="entry name" value="L antigen family member 3"/>
    <property type="match status" value="1"/>
</dbReference>
<accession>A0A2C5Y763</accession>
<evidence type="ECO:0000256" key="5">
    <source>
        <dbReference type="ARBA" id="ARBA00022694"/>
    </source>
</evidence>
<evidence type="ECO:0000313" key="8">
    <source>
        <dbReference type="Proteomes" id="UP000226192"/>
    </source>
</evidence>
<dbReference type="Gene3D" id="3.30.310.50">
    <property type="entry name" value="Alpha-D-phosphohexomutase, C-terminal domain"/>
    <property type="match status" value="1"/>
</dbReference>
<dbReference type="Pfam" id="PF09341">
    <property type="entry name" value="Pcc1"/>
    <property type="match status" value="1"/>
</dbReference>
<dbReference type="GO" id="GO:0005737">
    <property type="term" value="C:cytoplasm"/>
    <property type="evidence" value="ECO:0007669"/>
    <property type="project" value="UniProtKB-SubCell"/>
</dbReference>
<reference evidence="7 8" key="1">
    <citation type="submission" date="2017-06" db="EMBL/GenBank/DDBJ databases">
        <title>Ant-infecting Ophiocordyceps genomes reveal a high diversity of potential behavioral manipulation genes and a possible major role for enterotoxins.</title>
        <authorList>
            <person name="De Bekker C."/>
            <person name="Evans H.C."/>
            <person name="Brachmann A."/>
            <person name="Hughes D.P."/>
        </authorList>
    </citation>
    <scope>NUCLEOTIDE SEQUENCE [LARGE SCALE GENOMIC DNA]</scope>
    <source>
        <strain evidence="7 8">Map64</strain>
    </source>
</reference>
<dbReference type="InterPro" id="IPR015419">
    <property type="entry name" value="CTAG/Pcc1"/>
</dbReference>
<dbReference type="GO" id="GO:0008033">
    <property type="term" value="P:tRNA processing"/>
    <property type="evidence" value="ECO:0007669"/>
    <property type="project" value="UniProtKB-KW"/>
</dbReference>
<organism evidence="7 8">
    <name type="scientific">Ophiocordyceps australis</name>
    <dbReference type="NCBI Taxonomy" id="1399860"/>
    <lineage>
        <taxon>Eukaryota</taxon>
        <taxon>Fungi</taxon>
        <taxon>Dikarya</taxon>
        <taxon>Ascomycota</taxon>
        <taxon>Pezizomycotina</taxon>
        <taxon>Sordariomycetes</taxon>
        <taxon>Hypocreomycetidae</taxon>
        <taxon>Hypocreales</taxon>
        <taxon>Ophiocordycipitaceae</taxon>
        <taxon>Ophiocordyceps</taxon>
    </lineage>
</organism>
<name>A0A2C5Y763_9HYPO</name>
<dbReference type="GO" id="GO:0070525">
    <property type="term" value="P:tRNA threonylcarbamoyladenosine metabolic process"/>
    <property type="evidence" value="ECO:0007669"/>
    <property type="project" value="TreeGrafter"/>
</dbReference>
<dbReference type="EMBL" id="NJET01000029">
    <property type="protein sequence ID" value="PHH64547.1"/>
    <property type="molecule type" value="Genomic_DNA"/>
</dbReference>
<keyword evidence="5" id="KW-0819">tRNA processing</keyword>
<evidence type="ECO:0000256" key="6">
    <source>
        <dbReference type="ARBA" id="ARBA00023242"/>
    </source>
</evidence>
<evidence type="ECO:0000256" key="2">
    <source>
        <dbReference type="ARBA" id="ARBA00004496"/>
    </source>
</evidence>
<keyword evidence="4" id="KW-0963">Cytoplasm</keyword>
<dbReference type="OrthoDB" id="10025739at2759"/>